<dbReference type="Pfam" id="PF00069">
    <property type="entry name" value="Pkinase"/>
    <property type="match status" value="1"/>
</dbReference>
<feature type="domain" description="Protein kinase" evidence="1">
    <location>
        <begin position="1"/>
        <end position="148"/>
    </location>
</feature>
<accession>A0A1B7MHF8</accession>
<keyword evidence="2" id="KW-0808">Transferase</keyword>
<dbReference type="STRING" id="1314800.A0A1B7MHF8"/>
<evidence type="ECO:0000313" key="3">
    <source>
        <dbReference type="Proteomes" id="UP000092154"/>
    </source>
</evidence>
<name>A0A1B7MHF8_9AGAM</name>
<dbReference type="Proteomes" id="UP000092154">
    <property type="component" value="Unassembled WGS sequence"/>
</dbReference>
<proteinExistence type="predicted"/>
<sequence length="148" mass="16509">ILFGVNYLYENDTVHRDLKPENILYRTRDSDSDIVIADFGMWGPPLLSLVTSSVVGCFGYVAPEVLNKTGREKAVENLSTDIIAYVLLCSCSPFRGDDIQEKIQETTRAKVEFHERYWSKVSGEGALLTGSISANTHLSDILAKTFIM</sequence>
<dbReference type="Gene3D" id="1.10.510.10">
    <property type="entry name" value="Transferase(Phosphotransferase) domain 1"/>
    <property type="match status" value="1"/>
</dbReference>
<dbReference type="InParanoid" id="A0A1B7MHF8"/>
<dbReference type="GO" id="GO:0004672">
    <property type="term" value="F:protein kinase activity"/>
    <property type="evidence" value="ECO:0007669"/>
    <property type="project" value="InterPro"/>
</dbReference>
<organism evidence="2 3">
    <name type="scientific">Rhizopogon vinicolor AM-OR11-026</name>
    <dbReference type="NCBI Taxonomy" id="1314800"/>
    <lineage>
        <taxon>Eukaryota</taxon>
        <taxon>Fungi</taxon>
        <taxon>Dikarya</taxon>
        <taxon>Basidiomycota</taxon>
        <taxon>Agaricomycotina</taxon>
        <taxon>Agaricomycetes</taxon>
        <taxon>Agaricomycetidae</taxon>
        <taxon>Boletales</taxon>
        <taxon>Suillineae</taxon>
        <taxon>Rhizopogonaceae</taxon>
        <taxon>Rhizopogon</taxon>
    </lineage>
</organism>
<dbReference type="PANTHER" id="PTHR24347">
    <property type="entry name" value="SERINE/THREONINE-PROTEIN KINASE"/>
    <property type="match status" value="1"/>
</dbReference>
<dbReference type="AlphaFoldDB" id="A0A1B7MHF8"/>
<reference evidence="2 3" key="1">
    <citation type="submission" date="2016-06" db="EMBL/GenBank/DDBJ databases">
        <title>Comparative genomics of the ectomycorrhizal sister species Rhizopogon vinicolor and Rhizopogon vesiculosus (Basidiomycota: Boletales) reveals a divergence of the mating type B locus.</title>
        <authorList>
            <consortium name="DOE Joint Genome Institute"/>
            <person name="Mujic A.B."/>
            <person name="Kuo A."/>
            <person name="Tritt A."/>
            <person name="Lipzen A."/>
            <person name="Chen C."/>
            <person name="Johnson J."/>
            <person name="Sharma A."/>
            <person name="Barry K."/>
            <person name="Grigoriev I.V."/>
            <person name="Spatafora J.W."/>
        </authorList>
    </citation>
    <scope>NUCLEOTIDE SEQUENCE [LARGE SCALE GENOMIC DNA]</scope>
    <source>
        <strain evidence="2 3">AM-OR11-026</strain>
    </source>
</reference>
<keyword evidence="2" id="KW-0418">Kinase</keyword>
<feature type="non-terminal residue" evidence="2">
    <location>
        <position position="1"/>
    </location>
</feature>
<gene>
    <name evidence="2" type="ORF">K503DRAFT_702768</name>
</gene>
<evidence type="ECO:0000313" key="2">
    <source>
        <dbReference type="EMBL" id="OAX32036.1"/>
    </source>
</evidence>
<dbReference type="InterPro" id="IPR000719">
    <property type="entry name" value="Prot_kinase_dom"/>
</dbReference>
<dbReference type="GO" id="GO:0005524">
    <property type="term" value="F:ATP binding"/>
    <property type="evidence" value="ECO:0007669"/>
    <property type="project" value="InterPro"/>
</dbReference>
<keyword evidence="3" id="KW-1185">Reference proteome</keyword>
<evidence type="ECO:0000259" key="1">
    <source>
        <dbReference type="PROSITE" id="PS50011"/>
    </source>
</evidence>
<dbReference type="InterPro" id="IPR011009">
    <property type="entry name" value="Kinase-like_dom_sf"/>
</dbReference>
<dbReference type="OrthoDB" id="40902at2759"/>
<dbReference type="SUPFAM" id="SSF56112">
    <property type="entry name" value="Protein kinase-like (PK-like)"/>
    <property type="match status" value="1"/>
</dbReference>
<protein>
    <submittedName>
        <fullName evidence="2">Kinase-like protein</fullName>
    </submittedName>
</protein>
<dbReference type="PROSITE" id="PS50011">
    <property type="entry name" value="PROTEIN_KINASE_DOM"/>
    <property type="match status" value="1"/>
</dbReference>
<dbReference type="EMBL" id="KV449147">
    <property type="protein sequence ID" value="OAX32036.1"/>
    <property type="molecule type" value="Genomic_DNA"/>
</dbReference>